<dbReference type="EMBL" id="CP017599">
    <property type="protein sequence ID" value="AOX00184.1"/>
    <property type="molecule type" value="Genomic_DNA"/>
</dbReference>
<dbReference type="PANTHER" id="PTHR43737:SF1">
    <property type="entry name" value="DUF1501 DOMAIN-CONTAINING PROTEIN"/>
    <property type="match status" value="1"/>
</dbReference>
<evidence type="ECO:0008006" key="3">
    <source>
        <dbReference type="Google" id="ProtNLM"/>
    </source>
</evidence>
<dbReference type="InterPro" id="IPR010869">
    <property type="entry name" value="DUF1501"/>
</dbReference>
<organism evidence="1 2">
    <name type="scientific">Moorena producens PAL-8-15-08-1</name>
    <dbReference type="NCBI Taxonomy" id="1458985"/>
    <lineage>
        <taxon>Bacteria</taxon>
        <taxon>Bacillati</taxon>
        <taxon>Cyanobacteriota</taxon>
        <taxon>Cyanophyceae</taxon>
        <taxon>Coleofasciculales</taxon>
        <taxon>Coleofasciculaceae</taxon>
        <taxon>Moorena</taxon>
    </lineage>
</organism>
<protein>
    <recommendedName>
        <fullName evidence="3">DUF1501 domain-containing protein</fullName>
    </recommendedName>
</protein>
<name>A0A1D8TRI5_9CYAN</name>
<dbReference type="PANTHER" id="PTHR43737">
    <property type="entry name" value="BLL7424 PROTEIN"/>
    <property type="match status" value="1"/>
</dbReference>
<dbReference type="OrthoDB" id="9779968at2"/>
<accession>A0A1D8TRI5</accession>
<evidence type="ECO:0000313" key="2">
    <source>
        <dbReference type="Proteomes" id="UP000177870"/>
    </source>
</evidence>
<dbReference type="RefSeq" id="WP_070392651.1">
    <property type="nucleotide sequence ID" value="NZ_CP017599.1"/>
</dbReference>
<evidence type="ECO:0000313" key="1">
    <source>
        <dbReference type="EMBL" id="AOX00184.1"/>
    </source>
</evidence>
<dbReference type="Proteomes" id="UP000177870">
    <property type="component" value="Chromosome"/>
</dbReference>
<sequence length="409" mass="44579">MKRRKLLQQASLLTAGGLISMGSWVARGLANTATTNHRKRLIVIFLRGGIDGLNVVVPYQEADYYQARPRIAIPRTGEKGGVLDLDGYFGLHPALADLMPLWKQKSLAFVHASGSPDSTRSHFDAQDYMESGTPGIKSTDDGWMNRLLGTIPKEIPTQAVNMGTTTPRILSGQMPVANLPMGRNYNHKLPVDRPQIDAAFDQLYRGNNAINRAYQEGSDARKILLAELKEEMMAANRGAPPSSKFVGDSRKLAKLMVGDAKTQLAFLALGGWDTHVNQGGSQGQLARKLKPLGLGLATLVKALEPIYANTVIVVMSEFGRTLAENGNKGTDHGHGNVIWLLGGGIRGGKVYGEWPGLAESQLYEKRDLAVTTDFRDVLMPVLREHMEIGDSNLAQIFPGFRSNQNLGLL</sequence>
<dbReference type="AlphaFoldDB" id="A0A1D8TRI5"/>
<dbReference type="Pfam" id="PF07394">
    <property type="entry name" value="DUF1501"/>
    <property type="match status" value="1"/>
</dbReference>
<reference evidence="2" key="1">
    <citation type="submission" date="2016-10" db="EMBL/GenBank/DDBJ databases">
        <title>Comparative genomics uncovers the prolific and rare metabolic potential of the cyanobacterial genus Moorea.</title>
        <authorList>
            <person name="Leao T."/>
            <person name="Castelao G."/>
            <person name="Korobeynikov A."/>
            <person name="Monroe E.A."/>
            <person name="Podell S."/>
            <person name="Glukhov E."/>
            <person name="Allen E."/>
            <person name="Gerwick W.H."/>
            <person name="Gerwick L."/>
        </authorList>
    </citation>
    <scope>NUCLEOTIDE SEQUENCE [LARGE SCALE GENOMIC DNA]</scope>
    <source>
        <strain evidence="2">PAL-8-15-08-1</strain>
    </source>
</reference>
<proteinExistence type="predicted"/>
<gene>
    <name evidence="1" type="ORF">BJP34_12645</name>
</gene>
<dbReference type="KEGG" id="mpro:BJP34_12645"/>